<evidence type="ECO:0000313" key="2">
    <source>
        <dbReference type="WBParaSite" id="ES5_v2.g1131.t1"/>
    </source>
</evidence>
<dbReference type="WBParaSite" id="ES5_v2.g1131.t1">
    <property type="protein sequence ID" value="ES5_v2.g1131.t1"/>
    <property type="gene ID" value="ES5_v2.g1131"/>
</dbReference>
<proteinExistence type="predicted"/>
<evidence type="ECO:0000313" key="1">
    <source>
        <dbReference type="Proteomes" id="UP000887579"/>
    </source>
</evidence>
<organism evidence="1 2">
    <name type="scientific">Panagrolaimus sp. ES5</name>
    <dbReference type="NCBI Taxonomy" id="591445"/>
    <lineage>
        <taxon>Eukaryota</taxon>
        <taxon>Metazoa</taxon>
        <taxon>Ecdysozoa</taxon>
        <taxon>Nematoda</taxon>
        <taxon>Chromadorea</taxon>
        <taxon>Rhabditida</taxon>
        <taxon>Tylenchina</taxon>
        <taxon>Panagrolaimomorpha</taxon>
        <taxon>Panagrolaimoidea</taxon>
        <taxon>Panagrolaimidae</taxon>
        <taxon>Panagrolaimus</taxon>
    </lineage>
</organism>
<accession>A0AC34F376</accession>
<reference evidence="2" key="1">
    <citation type="submission" date="2022-11" db="UniProtKB">
        <authorList>
            <consortium name="WormBaseParasite"/>
        </authorList>
    </citation>
    <scope>IDENTIFICATION</scope>
</reference>
<name>A0AC34F376_9BILA</name>
<protein>
    <submittedName>
        <fullName evidence="2">BRCT domain-containing protein</fullName>
    </submittedName>
</protein>
<sequence>DCRLFFFEVTDEQKRTYRKIANRTGCTIPDSLSSATHILVPPRSYFPHQLSQLKDAVERAVEVVTSEWLIECVQQQRNIDPELFAFNFPRDRNLRNSKAFGIQKKRDSSLDKEFEVPKHVLDEINPECDLSSMHNTRSFEGRNDDEVDDDTIQNDEQEEEEMLDFDCDNVCEENLQEEQAEDFNNVDAEDVEQEDLTQNVENGSAGEIEDQMQNAKDIEQEEQMQDVGEREDQTEAFNNGNLRNDVQEENVPRPSNVMDNNVDCLNLSMPINEYLRNDRPVKLHLPYDQLNAAISDDSELDSPTIDVLKLKSALAQMVQNIATPVGDAEPQSDSTVAQPKPLSPRKDSVFEAPLQPELMEISEASKDVEEIPQQITVTAPVPVITMEEEDSFNKTWPLEERSETSKDGEELLKDNTVDEEMPDEGTASGDGEL</sequence>
<dbReference type="Proteomes" id="UP000887579">
    <property type="component" value="Unplaced"/>
</dbReference>